<protein>
    <submittedName>
        <fullName evidence="1">Uncharacterized protein</fullName>
    </submittedName>
</protein>
<gene>
    <name evidence="1" type="ORF">2019VC1_37</name>
</gene>
<accession>A0A6M5CDQ0</accession>
<proteinExistence type="predicted"/>
<organism evidence="1">
    <name type="scientific">Vibrio phage Vc1</name>
    <dbReference type="NCBI Taxonomy" id="1480731"/>
    <lineage>
        <taxon>Viruses</taxon>
        <taxon>Duplodnaviria</taxon>
        <taxon>Heunggongvirae</taxon>
        <taxon>Uroviricota</taxon>
        <taxon>Caudoviricetes</taxon>
        <taxon>Drexlerviridae</taxon>
        <taxon>Jhansiroadvirus</taxon>
        <taxon>Jhansiroadvirus gwaliVC1</taxon>
    </lineage>
</organism>
<evidence type="ECO:0000313" key="1">
    <source>
        <dbReference type="EMBL" id="QJT70642.1"/>
    </source>
</evidence>
<dbReference type="EMBL" id="MT360682">
    <property type="protein sequence ID" value="QJT70642.1"/>
    <property type="molecule type" value="Genomic_DNA"/>
</dbReference>
<name>A0A6M5CDQ0_9CAUD</name>
<sequence>MEQYDLEALLRDFDSGEASGLNVVRPVAIFITRSAALAYAEKQYGAWRAKGIRVQVATEKDWECIK</sequence>
<reference evidence="1" key="1">
    <citation type="submission" date="2020-04" db="EMBL/GenBank/DDBJ databases">
        <authorList>
            <person name="Kumar P."/>
            <person name="Meghvansi M.K."/>
            <person name="Kamboj D.V."/>
        </authorList>
    </citation>
    <scope>NUCLEOTIDE SEQUENCE [LARGE SCALE GENOMIC DNA]</scope>
</reference>